<accession>A0ABS4GHW5</accession>
<organism evidence="2 3">
    <name type="scientific">Sedimentibacter acidaminivorans</name>
    <dbReference type="NCBI Taxonomy" id="913099"/>
    <lineage>
        <taxon>Bacteria</taxon>
        <taxon>Bacillati</taxon>
        <taxon>Bacillota</taxon>
        <taxon>Tissierellia</taxon>
        <taxon>Sedimentibacter</taxon>
    </lineage>
</organism>
<proteinExistence type="predicted"/>
<keyword evidence="3" id="KW-1185">Reference proteome</keyword>
<dbReference type="RefSeq" id="WP_209512674.1">
    <property type="nucleotide sequence ID" value="NZ_JAGGKS010000009.1"/>
</dbReference>
<evidence type="ECO:0000256" key="1">
    <source>
        <dbReference type="SAM" id="SignalP"/>
    </source>
</evidence>
<dbReference type="PANTHER" id="PTHR35271:SF1">
    <property type="entry name" value="ABC TRANSPORTER, SUBSTRATE-BINDING LIPOPROTEIN"/>
    <property type="match status" value="1"/>
</dbReference>
<dbReference type="EMBL" id="JAGGKS010000009">
    <property type="protein sequence ID" value="MBP1926955.1"/>
    <property type="molecule type" value="Genomic_DNA"/>
</dbReference>
<dbReference type="Gene3D" id="3.40.50.2300">
    <property type="match status" value="2"/>
</dbReference>
<evidence type="ECO:0000313" key="3">
    <source>
        <dbReference type="Proteomes" id="UP001519342"/>
    </source>
</evidence>
<dbReference type="CDD" id="cd06325">
    <property type="entry name" value="PBP1_ABC_unchar_transporter"/>
    <property type="match status" value="1"/>
</dbReference>
<name>A0ABS4GHW5_9FIRM</name>
<comment type="caution">
    <text evidence="2">The sequence shown here is derived from an EMBL/GenBank/DDBJ whole genome shotgun (WGS) entry which is preliminary data.</text>
</comment>
<protein>
    <submittedName>
        <fullName evidence="2">ABC transport system substrate-binding protein</fullName>
    </submittedName>
</protein>
<dbReference type="SUPFAM" id="SSF53822">
    <property type="entry name" value="Periplasmic binding protein-like I"/>
    <property type="match status" value="1"/>
</dbReference>
<keyword evidence="1" id="KW-0732">Signal</keyword>
<dbReference type="Pfam" id="PF04392">
    <property type="entry name" value="ABC_sub_bind"/>
    <property type="match status" value="1"/>
</dbReference>
<feature type="signal peptide" evidence="1">
    <location>
        <begin position="1"/>
        <end position="22"/>
    </location>
</feature>
<reference evidence="2 3" key="1">
    <citation type="submission" date="2021-03" db="EMBL/GenBank/DDBJ databases">
        <title>Genomic Encyclopedia of Type Strains, Phase IV (KMG-IV): sequencing the most valuable type-strain genomes for metagenomic binning, comparative biology and taxonomic classification.</title>
        <authorList>
            <person name="Goeker M."/>
        </authorList>
    </citation>
    <scope>NUCLEOTIDE SEQUENCE [LARGE SCALE GENOMIC DNA]</scope>
    <source>
        <strain evidence="2 3">DSM 24004</strain>
    </source>
</reference>
<gene>
    <name evidence="2" type="ORF">J2Z76_002827</name>
</gene>
<dbReference type="PROSITE" id="PS51257">
    <property type="entry name" value="PROKAR_LIPOPROTEIN"/>
    <property type="match status" value="1"/>
</dbReference>
<dbReference type="Proteomes" id="UP001519342">
    <property type="component" value="Unassembled WGS sequence"/>
</dbReference>
<feature type="chain" id="PRO_5046071406" evidence="1">
    <location>
        <begin position="23"/>
        <end position="342"/>
    </location>
</feature>
<dbReference type="InterPro" id="IPR028082">
    <property type="entry name" value="Peripla_BP_I"/>
</dbReference>
<evidence type="ECO:0000313" key="2">
    <source>
        <dbReference type="EMBL" id="MBP1926955.1"/>
    </source>
</evidence>
<dbReference type="InterPro" id="IPR007487">
    <property type="entry name" value="ABC_transpt-TYRBP-like"/>
</dbReference>
<dbReference type="PANTHER" id="PTHR35271">
    <property type="entry name" value="ABC TRANSPORTER, SUBSTRATE-BINDING LIPOPROTEIN-RELATED"/>
    <property type="match status" value="1"/>
</dbReference>
<sequence length="342" mass="36504">MKKIVSLIIIMLLIVLSLTGCATNAENSKNSGEISTPSENAEQKLENNEMIKIGIVQPVEHPSLNEIREYIILGLEELGLKDKVEITYKDGQGDASNINTIISQFVGDDMDLIVPIATGAAQSAAAATKDIPIVFAAVSYPIEAGLVEQLDKTEGNITGVSDAIGVGEILDLALKLTPNIKTFGFVYNSGEVNSVAAIEKAKEYCDTKGLKYTEATITNSGDLLQVSQSLVSKVDAIFTPTDNTVASAMPVLSAEAIKAKIPVFVGADSMVADGGFATVGVDYKILGRQVASIIKRIIDGEKISDNPIEVLNQYTKIINTTTANKIGIEIPEELLKDFQIIE</sequence>